<feature type="transmembrane region" description="Helical" evidence="1">
    <location>
        <begin position="158"/>
        <end position="176"/>
    </location>
</feature>
<protein>
    <recommendedName>
        <fullName evidence="4">DUF1109 domain-containing protein</fullName>
    </recommendedName>
</protein>
<dbReference type="Proteomes" id="UP000199615">
    <property type="component" value="Unassembled WGS sequence"/>
</dbReference>
<feature type="transmembrane region" description="Helical" evidence="1">
    <location>
        <begin position="123"/>
        <end position="146"/>
    </location>
</feature>
<keyword evidence="3" id="KW-1185">Reference proteome</keyword>
<evidence type="ECO:0000313" key="3">
    <source>
        <dbReference type="Proteomes" id="UP000199615"/>
    </source>
</evidence>
<accession>A0A1H8RZY5</accession>
<gene>
    <name evidence="2" type="ORF">SAMN05444123_104185</name>
</gene>
<proteinExistence type="predicted"/>
<keyword evidence="1" id="KW-0472">Membrane</keyword>
<feature type="transmembrane region" description="Helical" evidence="1">
    <location>
        <begin position="188"/>
        <end position="206"/>
    </location>
</feature>
<evidence type="ECO:0000256" key="1">
    <source>
        <dbReference type="SAM" id="Phobius"/>
    </source>
</evidence>
<keyword evidence="1" id="KW-0812">Transmembrane</keyword>
<name>A0A1H8RZY5_9BRAD</name>
<sequence length="212" mass="22043">MDTDQFINTLAVDVGQRERPVGQALAASLLVALPVSAAMLLSTLGLRPDIANAVANPFFDLKFVVTLALALSAIIVALHLSRPEATARGWRLLLLAPLAILGLAIGGEAMLPQRSSMMTRLVGHNSMLCLGAIPVLSLPLLIAALIGLRRGAPSNPTLAGALAGMIAAGFAATLYAMHCVDDSPLFVATWYTLATAVVAAIGALAGRRLLRY</sequence>
<feature type="transmembrane region" description="Helical" evidence="1">
    <location>
        <begin position="61"/>
        <end position="80"/>
    </location>
</feature>
<dbReference type="InterPro" id="IPR009495">
    <property type="entry name" value="NrsF"/>
</dbReference>
<feature type="transmembrane region" description="Helical" evidence="1">
    <location>
        <begin position="21"/>
        <end position="41"/>
    </location>
</feature>
<keyword evidence="1" id="KW-1133">Transmembrane helix</keyword>
<dbReference type="AlphaFoldDB" id="A0A1H8RZY5"/>
<feature type="transmembrane region" description="Helical" evidence="1">
    <location>
        <begin position="92"/>
        <end position="111"/>
    </location>
</feature>
<dbReference type="EMBL" id="FODT01000004">
    <property type="protein sequence ID" value="SEO71764.1"/>
    <property type="molecule type" value="Genomic_DNA"/>
</dbReference>
<dbReference type="RefSeq" id="WP_092683412.1">
    <property type="nucleotide sequence ID" value="NZ_FODT01000004.1"/>
</dbReference>
<dbReference type="Pfam" id="PF06532">
    <property type="entry name" value="NrsF"/>
    <property type="match status" value="1"/>
</dbReference>
<reference evidence="3" key="1">
    <citation type="submission" date="2016-10" db="EMBL/GenBank/DDBJ databases">
        <authorList>
            <person name="Varghese N."/>
            <person name="Submissions S."/>
        </authorList>
    </citation>
    <scope>NUCLEOTIDE SEQUENCE [LARGE SCALE GENOMIC DNA]</scope>
    <source>
        <strain evidence="3">DSM 123</strain>
    </source>
</reference>
<evidence type="ECO:0000313" key="2">
    <source>
        <dbReference type="EMBL" id="SEO71764.1"/>
    </source>
</evidence>
<evidence type="ECO:0008006" key="4">
    <source>
        <dbReference type="Google" id="ProtNLM"/>
    </source>
</evidence>
<dbReference type="OrthoDB" id="9816468at2"/>
<organism evidence="2 3">
    <name type="scientific">Rhodopseudomonas pseudopalustris</name>
    <dbReference type="NCBI Taxonomy" id="1513892"/>
    <lineage>
        <taxon>Bacteria</taxon>
        <taxon>Pseudomonadati</taxon>
        <taxon>Pseudomonadota</taxon>
        <taxon>Alphaproteobacteria</taxon>
        <taxon>Hyphomicrobiales</taxon>
        <taxon>Nitrobacteraceae</taxon>
        <taxon>Rhodopseudomonas</taxon>
    </lineage>
</organism>